<dbReference type="Pfam" id="PF07715">
    <property type="entry name" value="Plug"/>
    <property type="match status" value="1"/>
</dbReference>
<dbReference type="Gene3D" id="2.170.130.10">
    <property type="entry name" value="TonB-dependent receptor, plug domain"/>
    <property type="match status" value="1"/>
</dbReference>
<evidence type="ECO:0000256" key="5">
    <source>
        <dbReference type="ARBA" id="ARBA00023077"/>
    </source>
</evidence>
<keyword evidence="6 8" id="KW-0472">Membrane</keyword>
<dbReference type="PANTHER" id="PTHR30069">
    <property type="entry name" value="TONB-DEPENDENT OUTER MEMBRANE RECEPTOR"/>
    <property type="match status" value="1"/>
</dbReference>
<evidence type="ECO:0000256" key="7">
    <source>
        <dbReference type="ARBA" id="ARBA00023237"/>
    </source>
</evidence>
<dbReference type="InterPro" id="IPR036942">
    <property type="entry name" value="Beta-barrel_TonB_sf"/>
</dbReference>
<keyword evidence="10" id="KW-0732">Signal</keyword>
<dbReference type="PANTHER" id="PTHR30069:SF42">
    <property type="entry name" value="FERRIC AEROBACTIN RECEPTOR"/>
    <property type="match status" value="1"/>
</dbReference>
<dbReference type="EMBL" id="CP041614">
    <property type="protein sequence ID" value="QDO86263.1"/>
    <property type="molecule type" value="Genomic_DNA"/>
</dbReference>
<dbReference type="Pfam" id="PF00593">
    <property type="entry name" value="TonB_dep_Rec_b-barrel"/>
    <property type="match status" value="1"/>
</dbReference>
<evidence type="ECO:0000256" key="10">
    <source>
        <dbReference type="SAM" id="SignalP"/>
    </source>
</evidence>
<dbReference type="InterPro" id="IPR037066">
    <property type="entry name" value="Plug_dom_sf"/>
</dbReference>
<evidence type="ECO:0000256" key="6">
    <source>
        <dbReference type="ARBA" id="ARBA00023136"/>
    </source>
</evidence>
<evidence type="ECO:0000256" key="9">
    <source>
        <dbReference type="RuleBase" id="RU003357"/>
    </source>
</evidence>
<evidence type="ECO:0008006" key="15">
    <source>
        <dbReference type="Google" id="ProtNLM"/>
    </source>
</evidence>
<proteinExistence type="inferred from homology"/>
<feature type="chain" id="PRO_5045383344" description="TonB-dependent receptor" evidence="10">
    <location>
        <begin position="40"/>
        <end position="732"/>
    </location>
</feature>
<evidence type="ECO:0000313" key="13">
    <source>
        <dbReference type="EMBL" id="QDO86263.1"/>
    </source>
</evidence>
<evidence type="ECO:0000259" key="11">
    <source>
        <dbReference type="Pfam" id="PF00593"/>
    </source>
</evidence>
<organism evidence="13 14">
    <name type="scientific">Shewanella psychropiezotolerans</name>
    <dbReference type="NCBI Taxonomy" id="2593655"/>
    <lineage>
        <taxon>Bacteria</taxon>
        <taxon>Pseudomonadati</taxon>
        <taxon>Pseudomonadota</taxon>
        <taxon>Gammaproteobacteria</taxon>
        <taxon>Alteromonadales</taxon>
        <taxon>Shewanellaceae</taxon>
        <taxon>Shewanella</taxon>
    </lineage>
</organism>
<evidence type="ECO:0000313" key="14">
    <source>
        <dbReference type="Proteomes" id="UP000315947"/>
    </source>
</evidence>
<evidence type="ECO:0000256" key="8">
    <source>
        <dbReference type="PROSITE-ProRule" id="PRU01360"/>
    </source>
</evidence>
<keyword evidence="14" id="KW-1185">Reference proteome</keyword>
<dbReference type="InterPro" id="IPR000531">
    <property type="entry name" value="Beta-barrel_TonB"/>
</dbReference>
<accession>A0ABX5X8K7</accession>
<gene>
    <name evidence="13" type="ORF">FM037_27120</name>
</gene>
<name>A0ABX5X8K7_9GAMM</name>
<evidence type="ECO:0000256" key="4">
    <source>
        <dbReference type="ARBA" id="ARBA00022692"/>
    </source>
</evidence>
<evidence type="ECO:0000259" key="12">
    <source>
        <dbReference type="Pfam" id="PF07715"/>
    </source>
</evidence>
<feature type="domain" description="TonB-dependent receptor plug" evidence="12">
    <location>
        <begin position="66"/>
        <end position="169"/>
    </location>
</feature>
<keyword evidence="5 9" id="KW-0798">TonB box</keyword>
<sequence>MFVRMVIITIYICSMDHNVKLSMIGLAVVAALTAGSAQAQPEAVSASESSNIEHILITASPFAQKLSDTPNSVFIVSKEDLDLQRVVARNLSEIISNLVPGFSPSTETMSTFGQNFRGGKAIVMIDGVLISTTLRAGGRDLQSISVDVIQSIEVIKGASAMYGNGEAGAIINVITKKPTVNFEMQTTVGVEAFADELSDAGYSISQTFSGTTDSDLGYLLNLSGKDRGNLYDSNGNQLPGAPNSQGGMGDADEYDVLFKLDQEMDSSRVALLAHHYKIENKLHYKRSVNDDNGLVEIDKTQPYTGPNPTTELSTVQVTYDHDDIFGQQLSLSAYMSKVNVGYESGSEIVSDRSGFKAAMQWTIDNYSRLVYGFEYGKDNTEQGRDRDVILSLNINGVPVTESQYICSVCDLTETKLSPFAQYWNQITDDLTLQIGLRYENFEIEVPDYQRYSRGILSEKQGDTLKYHKPLVNLGLVYSLNDSTDVFASFSQGYSHADMRMLRDMPVASVAEFSDDIPATQTNYYETGLRFNNQDLQGSLSFFYSDISDGYAYDYNVDAQISKRVAAVVVADEKVWGFEATLDYRINEAIKIGTSVSQSEGKRTNSETGVDYWMNGTKITPIKASAYADYRFNDMASVRMQVNYVGDRDKNARESEAGYSYYESPYDGYTLVDLISTFDTGGYGRITFGIDNLFNADYQPLVSQMNKEVVWEKYRNQFSGYGRRLALEYSVNY</sequence>
<dbReference type="PROSITE" id="PS52016">
    <property type="entry name" value="TONB_DEPENDENT_REC_3"/>
    <property type="match status" value="1"/>
</dbReference>
<feature type="domain" description="TonB-dependent receptor-like beta-barrel" evidence="11">
    <location>
        <begin position="209"/>
        <end position="692"/>
    </location>
</feature>
<keyword evidence="3 8" id="KW-1134">Transmembrane beta strand</keyword>
<evidence type="ECO:0000256" key="2">
    <source>
        <dbReference type="ARBA" id="ARBA00022448"/>
    </source>
</evidence>
<dbReference type="InterPro" id="IPR039426">
    <property type="entry name" value="TonB-dep_rcpt-like"/>
</dbReference>
<feature type="signal peptide" evidence="10">
    <location>
        <begin position="1"/>
        <end position="39"/>
    </location>
</feature>
<evidence type="ECO:0000256" key="1">
    <source>
        <dbReference type="ARBA" id="ARBA00004571"/>
    </source>
</evidence>
<keyword evidence="2 8" id="KW-0813">Transport</keyword>
<keyword evidence="4 8" id="KW-0812">Transmembrane</keyword>
<comment type="similarity">
    <text evidence="8 9">Belongs to the TonB-dependent receptor family.</text>
</comment>
<dbReference type="Gene3D" id="2.40.170.20">
    <property type="entry name" value="TonB-dependent receptor, beta-barrel domain"/>
    <property type="match status" value="1"/>
</dbReference>
<dbReference type="Proteomes" id="UP000315947">
    <property type="component" value="Chromosome"/>
</dbReference>
<dbReference type="InterPro" id="IPR012910">
    <property type="entry name" value="Plug_dom"/>
</dbReference>
<dbReference type="SUPFAM" id="SSF56935">
    <property type="entry name" value="Porins"/>
    <property type="match status" value="1"/>
</dbReference>
<keyword evidence="7 8" id="KW-0998">Cell outer membrane</keyword>
<protein>
    <recommendedName>
        <fullName evidence="15">TonB-dependent receptor</fullName>
    </recommendedName>
</protein>
<comment type="subcellular location">
    <subcellularLocation>
        <location evidence="1 8">Cell outer membrane</location>
        <topology evidence="1 8">Multi-pass membrane protein</topology>
    </subcellularLocation>
</comment>
<reference evidence="13 14" key="1">
    <citation type="submission" date="2019-07" db="EMBL/GenBank/DDBJ databases">
        <title>Shewanella sp. YLB-06 whole genomic sequence.</title>
        <authorList>
            <person name="Yu L."/>
        </authorList>
    </citation>
    <scope>NUCLEOTIDE SEQUENCE [LARGE SCALE GENOMIC DNA]</scope>
    <source>
        <strain evidence="13 14">YLB-06</strain>
    </source>
</reference>
<evidence type="ECO:0000256" key="3">
    <source>
        <dbReference type="ARBA" id="ARBA00022452"/>
    </source>
</evidence>